<dbReference type="KEGG" id="psoj:PHYSODRAFT_256409"/>
<reference evidence="1 2" key="1">
    <citation type="journal article" date="2006" name="Science">
        <title>Phytophthora genome sequences uncover evolutionary origins and mechanisms of pathogenesis.</title>
        <authorList>
            <person name="Tyler B.M."/>
            <person name="Tripathy S."/>
            <person name="Zhang X."/>
            <person name="Dehal P."/>
            <person name="Jiang R.H."/>
            <person name="Aerts A."/>
            <person name="Arredondo F.D."/>
            <person name="Baxter L."/>
            <person name="Bensasson D."/>
            <person name="Beynon J.L."/>
            <person name="Chapman J."/>
            <person name="Damasceno C.M."/>
            <person name="Dorrance A.E."/>
            <person name="Dou D."/>
            <person name="Dickerman A.W."/>
            <person name="Dubchak I.L."/>
            <person name="Garbelotto M."/>
            <person name="Gijzen M."/>
            <person name="Gordon S.G."/>
            <person name="Govers F."/>
            <person name="Grunwald N.J."/>
            <person name="Huang W."/>
            <person name="Ivors K.L."/>
            <person name="Jones R.W."/>
            <person name="Kamoun S."/>
            <person name="Krampis K."/>
            <person name="Lamour K.H."/>
            <person name="Lee M.K."/>
            <person name="McDonald W.H."/>
            <person name="Medina M."/>
            <person name="Meijer H.J."/>
            <person name="Nordberg E.K."/>
            <person name="Maclean D.J."/>
            <person name="Ospina-Giraldo M.D."/>
            <person name="Morris P.F."/>
            <person name="Phuntumart V."/>
            <person name="Putnam N.H."/>
            <person name="Rash S."/>
            <person name="Rose J.K."/>
            <person name="Sakihama Y."/>
            <person name="Salamov A.A."/>
            <person name="Savidor A."/>
            <person name="Scheuring C.F."/>
            <person name="Smith B.M."/>
            <person name="Sobral B.W."/>
            <person name="Terry A."/>
            <person name="Torto-Alalibo T.A."/>
            <person name="Win J."/>
            <person name="Xu Z."/>
            <person name="Zhang H."/>
            <person name="Grigoriev I.V."/>
            <person name="Rokhsar D.S."/>
            <person name="Boore J.L."/>
        </authorList>
    </citation>
    <scope>NUCLEOTIDE SEQUENCE [LARGE SCALE GENOMIC DNA]</scope>
    <source>
        <strain evidence="1 2">P6497</strain>
    </source>
</reference>
<dbReference type="InParanoid" id="G5A375"/>
<dbReference type="GeneID" id="20638740"/>
<dbReference type="EMBL" id="JH159159">
    <property type="protein sequence ID" value="EGZ10115.1"/>
    <property type="molecule type" value="Genomic_DNA"/>
</dbReference>
<dbReference type="Gene3D" id="3.60.21.10">
    <property type="match status" value="1"/>
</dbReference>
<protein>
    <submittedName>
        <fullName evidence="1">Uncharacterized protein</fullName>
    </submittedName>
</protein>
<evidence type="ECO:0000313" key="1">
    <source>
        <dbReference type="EMBL" id="EGZ10115.1"/>
    </source>
</evidence>
<accession>G5A375</accession>
<sequence>MFDQRMSTLNAWGADARTKIAQQSKQSTATWKIVNAHYSTHHHFVKYNVKKWFGLLRGSGVHMWPNGHTRRLSLDIHLLENGAGGGFQKDSASGYPSYAACVSVHPTL</sequence>
<proteinExistence type="predicted"/>
<evidence type="ECO:0000313" key="2">
    <source>
        <dbReference type="Proteomes" id="UP000002640"/>
    </source>
</evidence>
<gene>
    <name evidence="1" type="ORF">PHYSODRAFT_256409</name>
</gene>
<name>G5A375_PHYSP</name>
<dbReference type="SMR" id="G5A375"/>
<dbReference type="Proteomes" id="UP000002640">
    <property type="component" value="Unassembled WGS sequence"/>
</dbReference>
<keyword evidence="2" id="KW-1185">Reference proteome</keyword>
<dbReference type="InterPro" id="IPR029052">
    <property type="entry name" value="Metallo-depent_PP-like"/>
</dbReference>
<organism evidence="1 2">
    <name type="scientific">Phytophthora sojae (strain P6497)</name>
    <name type="common">Soybean stem and root rot agent</name>
    <name type="synonym">Phytophthora megasperma f. sp. glycines</name>
    <dbReference type="NCBI Taxonomy" id="1094619"/>
    <lineage>
        <taxon>Eukaryota</taxon>
        <taxon>Sar</taxon>
        <taxon>Stramenopiles</taxon>
        <taxon>Oomycota</taxon>
        <taxon>Peronosporomycetes</taxon>
        <taxon>Peronosporales</taxon>
        <taxon>Peronosporaceae</taxon>
        <taxon>Phytophthora</taxon>
    </lineage>
</organism>
<dbReference type="RefSeq" id="XP_009534976.1">
    <property type="nucleotide sequence ID" value="XM_009536681.1"/>
</dbReference>
<dbReference type="AlphaFoldDB" id="G5A375"/>
<dbReference type="SUPFAM" id="SSF56300">
    <property type="entry name" value="Metallo-dependent phosphatases"/>
    <property type="match status" value="1"/>
</dbReference>